<reference evidence="1 2" key="1">
    <citation type="submission" date="2019-10" db="EMBL/GenBank/DDBJ databases">
        <title>Draft whole-genome sequence of the purple nonsulfur photosynthetic bacterium Roseospira navarrensis DSM 15114.</title>
        <authorList>
            <person name="Kyndt J.A."/>
            <person name="Meyer T.E."/>
        </authorList>
    </citation>
    <scope>NUCLEOTIDE SEQUENCE [LARGE SCALE GENOMIC DNA]</scope>
    <source>
        <strain evidence="1 2">DSM 15114</strain>
    </source>
</reference>
<dbReference type="Proteomes" id="UP000434582">
    <property type="component" value="Unassembled WGS sequence"/>
</dbReference>
<sequence>MSRPAAIARRAVLAAGPLLALAGCGFRPVYGTRGRGGPQLPSVAVGPISERVGQLLRNALLHRLQTGPNPRYELQVTVTVTTGNLGIRRDDEATLANLNARANWSLAARREDGRPLGVADGSTRSSAVYNVLDNQYATDRNRAKTEADMAQILAADIEMQVVAYFAKRGSGGRYP</sequence>
<dbReference type="Gene3D" id="3.30.160.150">
    <property type="entry name" value="Lipoprotein like domain"/>
    <property type="match status" value="1"/>
</dbReference>
<dbReference type="GO" id="GO:0043165">
    <property type="term" value="P:Gram-negative-bacterium-type cell outer membrane assembly"/>
    <property type="evidence" value="ECO:0007669"/>
    <property type="project" value="InterPro"/>
</dbReference>
<name>A0A7X1ZBR1_9PROT</name>
<dbReference type="GO" id="GO:0019867">
    <property type="term" value="C:outer membrane"/>
    <property type="evidence" value="ECO:0007669"/>
    <property type="project" value="InterPro"/>
</dbReference>
<evidence type="ECO:0000313" key="1">
    <source>
        <dbReference type="EMBL" id="MQX35624.1"/>
    </source>
</evidence>
<dbReference type="Pfam" id="PF04390">
    <property type="entry name" value="LptE"/>
    <property type="match status" value="1"/>
</dbReference>
<dbReference type="InterPro" id="IPR007485">
    <property type="entry name" value="LPS_assembly_LptE"/>
</dbReference>
<evidence type="ECO:0000313" key="2">
    <source>
        <dbReference type="Proteomes" id="UP000434582"/>
    </source>
</evidence>
<dbReference type="OrthoDB" id="8480109at2"/>
<dbReference type="EMBL" id="WIVE01000006">
    <property type="protein sequence ID" value="MQX35624.1"/>
    <property type="molecule type" value="Genomic_DNA"/>
</dbReference>
<accession>A0A7X1ZBR1</accession>
<proteinExistence type="predicted"/>
<dbReference type="AlphaFoldDB" id="A0A7X1ZBR1"/>
<protein>
    <recommendedName>
        <fullName evidence="3">LPS-assembly lipoprotein</fullName>
    </recommendedName>
</protein>
<comment type="caution">
    <text evidence="1">The sequence shown here is derived from an EMBL/GenBank/DDBJ whole genome shotgun (WGS) entry which is preliminary data.</text>
</comment>
<keyword evidence="2" id="KW-1185">Reference proteome</keyword>
<gene>
    <name evidence="1" type="ORF">GHC57_03745</name>
</gene>
<evidence type="ECO:0008006" key="3">
    <source>
        <dbReference type="Google" id="ProtNLM"/>
    </source>
</evidence>
<organism evidence="1 2">
    <name type="scientific">Roseospira navarrensis</name>
    <dbReference type="NCBI Taxonomy" id="140058"/>
    <lineage>
        <taxon>Bacteria</taxon>
        <taxon>Pseudomonadati</taxon>
        <taxon>Pseudomonadota</taxon>
        <taxon>Alphaproteobacteria</taxon>
        <taxon>Rhodospirillales</taxon>
        <taxon>Rhodospirillaceae</taxon>
        <taxon>Roseospira</taxon>
    </lineage>
</organism>
<dbReference type="PROSITE" id="PS51257">
    <property type="entry name" value="PROKAR_LIPOPROTEIN"/>
    <property type="match status" value="1"/>
</dbReference>
<dbReference type="RefSeq" id="WP_153341309.1">
    <property type="nucleotide sequence ID" value="NZ_WIVE01000006.1"/>
</dbReference>